<keyword evidence="7" id="KW-1185">Reference proteome</keyword>
<evidence type="ECO:0000313" key="7">
    <source>
        <dbReference type="Proteomes" id="UP001139031"/>
    </source>
</evidence>
<keyword evidence="3" id="KW-0378">Hydrolase</keyword>
<dbReference type="PROSITE" id="PS51470">
    <property type="entry name" value="FG_GAP"/>
    <property type="match status" value="3"/>
</dbReference>
<dbReference type="PRINTS" id="PR00313">
    <property type="entry name" value="CABNDNGRPT"/>
</dbReference>
<evidence type="ECO:0008006" key="8">
    <source>
        <dbReference type="Google" id="ProtNLM"/>
    </source>
</evidence>
<evidence type="ECO:0000256" key="4">
    <source>
        <dbReference type="ARBA" id="ARBA00023180"/>
    </source>
</evidence>
<evidence type="ECO:0000313" key="6">
    <source>
        <dbReference type="EMBL" id="MBZ5708413.1"/>
    </source>
</evidence>
<dbReference type="PANTHER" id="PTHR23221:SF7">
    <property type="entry name" value="PHOSPHATIDYLINOSITOL-GLYCAN-SPECIFIC PHOSPHOLIPASE D"/>
    <property type="match status" value="1"/>
</dbReference>
<dbReference type="InterPro" id="IPR013517">
    <property type="entry name" value="FG-GAP"/>
</dbReference>
<dbReference type="InterPro" id="IPR000413">
    <property type="entry name" value="Integrin_alpha"/>
</dbReference>
<evidence type="ECO:0000256" key="1">
    <source>
        <dbReference type="ARBA" id="ARBA00022729"/>
    </source>
</evidence>
<gene>
    <name evidence="6" type="ORF">K7C98_04035</name>
</gene>
<dbReference type="PROSITE" id="PS00330">
    <property type="entry name" value="HEMOLYSIN_CALCIUM"/>
    <property type="match status" value="1"/>
</dbReference>
<comment type="caution">
    <text evidence="6">The sequence shown here is derived from an EMBL/GenBank/DDBJ whole genome shotgun (WGS) entry which is preliminary data.</text>
</comment>
<dbReference type="Gene3D" id="2.130.10.130">
    <property type="entry name" value="Integrin alpha, N-terminal"/>
    <property type="match status" value="2"/>
</dbReference>
<feature type="chain" id="PRO_5046977551" description="FG-GAP repeat protein" evidence="5">
    <location>
        <begin position="21"/>
        <end position="677"/>
    </location>
</feature>
<dbReference type="Pfam" id="PF01839">
    <property type="entry name" value="FG-GAP"/>
    <property type="match status" value="3"/>
</dbReference>
<proteinExistence type="predicted"/>
<dbReference type="PANTHER" id="PTHR23221">
    <property type="entry name" value="GLYCOSYLPHOSPHATIDYLINOSITOL PHOSPHOLIPASE D"/>
    <property type="match status" value="1"/>
</dbReference>
<dbReference type="InterPro" id="IPR018511">
    <property type="entry name" value="Hemolysin-typ_Ca-bd_CS"/>
</dbReference>
<dbReference type="EMBL" id="JAIRAU010000001">
    <property type="protein sequence ID" value="MBZ5708413.1"/>
    <property type="molecule type" value="Genomic_DNA"/>
</dbReference>
<dbReference type="Proteomes" id="UP001139031">
    <property type="component" value="Unassembled WGS sequence"/>
</dbReference>
<accession>A0ABS7TJL3</accession>
<feature type="signal peptide" evidence="5">
    <location>
        <begin position="1"/>
        <end position="20"/>
    </location>
</feature>
<dbReference type="InterPro" id="IPR001343">
    <property type="entry name" value="Hemolysn_Ca-bd"/>
</dbReference>
<organism evidence="6 7">
    <name type="scientific">Nannocystis pusilla</name>
    <dbReference type="NCBI Taxonomy" id="889268"/>
    <lineage>
        <taxon>Bacteria</taxon>
        <taxon>Pseudomonadati</taxon>
        <taxon>Myxococcota</taxon>
        <taxon>Polyangia</taxon>
        <taxon>Nannocystales</taxon>
        <taxon>Nannocystaceae</taxon>
        <taxon>Nannocystis</taxon>
    </lineage>
</organism>
<dbReference type="SMART" id="SM00191">
    <property type="entry name" value="Int_alpha"/>
    <property type="match status" value="5"/>
</dbReference>
<keyword evidence="2" id="KW-0677">Repeat</keyword>
<dbReference type="SUPFAM" id="SSF69318">
    <property type="entry name" value="Integrin alpha N-terminal domain"/>
    <property type="match status" value="2"/>
</dbReference>
<dbReference type="Pfam" id="PF00353">
    <property type="entry name" value="HemolysinCabind"/>
    <property type="match status" value="1"/>
</dbReference>
<name>A0ABS7TJL3_9BACT</name>
<dbReference type="InterPro" id="IPR028994">
    <property type="entry name" value="Integrin_alpha_N"/>
</dbReference>
<evidence type="ECO:0000256" key="2">
    <source>
        <dbReference type="ARBA" id="ARBA00022737"/>
    </source>
</evidence>
<dbReference type="InterPro" id="IPR011049">
    <property type="entry name" value="Serralysin-like_metalloprot_C"/>
</dbReference>
<keyword evidence="1 5" id="KW-0732">Signal</keyword>
<dbReference type="PRINTS" id="PR01185">
    <property type="entry name" value="INTEGRINA"/>
</dbReference>
<evidence type="ECO:0000256" key="5">
    <source>
        <dbReference type="SAM" id="SignalP"/>
    </source>
</evidence>
<dbReference type="Gene3D" id="2.150.10.10">
    <property type="entry name" value="Serralysin-like metalloprotease, C-terminal"/>
    <property type="match status" value="1"/>
</dbReference>
<dbReference type="SUPFAM" id="SSF51120">
    <property type="entry name" value="beta-Roll"/>
    <property type="match status" value="1"/>
</dbReference>
<dbReference type="InterPro" id="IPR013519">
    <property type="entry name" value="Int_alpha_beta-p"/>
</dbReference>
<dbReference type="RefSeq" id="WP_224190162.1">
    <property type="nucleotide sequence ID" value="NZ_JAIRAU010000001.1"/>
</dbReference>
<keyword evidence="4" id="KW-0325">Glycoprotein</keyword>
<sequence>MKPKKISALAAGSLAMLAFAPEATASLIDISGTVRWGDFDGDNSLEIVVSSPETDCGKGAVYVVNSAGDLTTWGRDTSGVLGTAACNDLFGASLATGDFNDDGYDDLAIAAPGANDTGFAASGSVHVLYGSSTGLTEVGDQLWTLDTPDVEGGAQANSYFGDALAVGDFNCDGDDDLAIGVPRQSGGLVNVLNGSSGGITSVGDRQLSGPILTPTGRFGATLAAGNFNGDQSSGIGCADLVVAAPFYGGSMGAIFRYSGGPAGLPPTHLGYNQDSGGVADTAEQGDLFGWHLAAANVDGDAYDDLLVGVPGDACSGGVGMGRHTFFGSATGLTTVNNALSCDTYGCSVLDGGFLGCHAGSSPVYGWSTADVISLGSSTGVVWGGGGNDKLFGDQGNDVLFGGAGADVFQSGPGRDIIIAGAGDDTILIDLDCMVLEGEVVDGGPGTDTIRSHRNQTQLAALGLTMVSIEQFVVVPENPRGVTVCEPTPIDDGPYLQPPVKLSWSGLTTPNSVLNSSDGLLTLQLQNTSANTIVADLEFVLRVRGEELRIEQGPETLAAATSTSVSFDLNDFIPGGVNPSSVNPALLVLPTSASISVRARLSANSAHVGNSFAPTIFGHLDKDGTGGDIAVLYREGALHDTYYHGDLASWRANAAPYTGTATLLGRIEAHGSRGIPGF</sequence>
<protein>
    <recommendedName>
        <fullName evidence="8">FG-GAP repeat protein</fullName>
    </recommendedName>
</protein>
<reference evidence="6" key="1">
    <citation type="submission" date="2021-08" db="EMBL/GenBank/DDBJ databases">
        <authorList>
            <person name="Stevens D.C."/>
        </authorList>
    </citation>
    <scope>NUCLEOTIDE SEQUENCE</scope>
    <source>
        <strain evidence="6">DSM 53165</strain>
    </source>
</reference>
<evidence type="ECO:0000256" key="3">
    <source>
        <dbReference type="ARBA" id="ARBA00022801"/>
    </source>
</evidence>